<gene>
    <name evidence="2" type="ORF">D9Q81_04040</name>
</gene>
<protein>
    <submittedName>
        <fullName evidence="2">LysR family transcriptional regulator</fullName>
    </submittedName>
</protein>
<evidence type="ECO:0000313" key="2">
    <source>
        <dbReference type="EMBL" id="RSN69226.1"/>
    </source>
</evidence>
<dbReference type="InterPro" id="IPR036390">
    <property type="entry name" value="WH_DNA-bd_sf"/>
</dbReference>
<dbReference type="Proteomes" id="UP000278149">
    <property type="component" value="Unassembled WGS sequence"/>
</dbReference>
<organism evidence="2 3">
    <name type="scientific">Candidatus Korarchaeum cryptofilum</name>
    <dbReference type="NCBI Taxonomy" id="498846"/>
    <lineage>
        <taxon>Archaea</taxon>
        <taxon>Thermoproteota</taxon>
        <taxon>Candidatus Korarchaeia</taxon>
        <taxon>Candidatus Korarchaeales</taxon>
        <taxon>Candidatus Korarchaeaceae</taxon>
        <taxon>Candidatus Korarchaeum</taxon>
    </lineage>
</organism>
<feature type="domain" description="PBP" evidence="1">
    <location>
        <begin position="144"/>
        <end position="318"/>
    </location>
</feature>
<accession>A0A3R9PR67</accession>
<dbReference type="InterPro" id="IPR036388">
    <property type="entry name" value="WH-like_DNA-bd_sf"/>
</dbReference>
<reference evidence="2 3" key="1">
    <citation type="submission" date="2018-10" db="EMBL/GenBank/DDBJ databases">
        <title>Co-occurring genomic capacity for anaerobic methane metabolism and dissimilatory sulfite reduction discovered in the Korarchaeota.</title>
        <authorList>
            <person name="Mckay L.J."/>
            <person name="Dlakic M."/>
            <person name="Fields M.W."/>
            <person name="Delmont T.O."/>
            <person name="Eren A.M."/>
            <person name="Jay Z.J."/>
            <person name="Klingelsmith K.B."/>
            <person name="Rusch D.B."/>
            <person name="Inskeep W.P."/>
        </authorList>
    </citation>
    <scope>NUCLEOTIDE SEQUENCE [LARGE SCALE GENOMIC DNA]</scope>
    <source>
        <strain evidence="2 3">WS</strain>
    </source>
</reference>
<sequence length="341" mass="37655">MVTASRHVSIDDLEVKLEIKLMRGNSVIMDGLTADLLRAISSSGSILASAKLLGIPYAKAWRMITSLERRIGGKVIRPRRGGAGGGGAELTEIGVKLLNFFEEIEERFGINKLFRFGGVERADLVVMGSHDLLLEGILGGLRGKGISVEAHWIGSCGGLLSLSLGEADIAGIHLLDSRSMNYNVPFVRELFPMGVALFRGYEREIGWAYRDRFSIDELISGKLRLANRNKGSGTRILIDRILSELGGRASVRGYRSEYFTHSSACEAVARGRADVTMTIRPIAESFGLRFSAIGWERYDFAVKEEILEKEAFSEFLRELTSKKDFSIAGYRFPEDIGARIL</sequence>
<dbReference type="EMBL" id="RCOR01000020">
    <property type="protein sequence ID" value="RSN69226.1"/>
    <property type="molecule type" value="Genomic_DNA"/>
</dbReference>
<dbReference type="PANTHER" id="PTHR38431:SF1">
    <property type="entry name" value="BLL2305 PROTEIN"/>
    <property type="match status" value="1"/>
</dbReference>
<evidence type="ECO:0000259" key="1">
    <source>
        <dbReference type="Pfam" id="PF12727"/>
    </source>
</evidence>
<dbReference type="Pfam" id="PF12727">
    <property type="entry name" value="PBP_like"/>
    <property type="match status" value="1"/>
</dbReference>
<evidence type="ECO:0000313" key="3">
    <source>
        <dbReference type="Proteomes" id="UP000278149"/>
    </source>
</evidence>
<dbReference type="SUPFAM" id="SSF46785">
    <property type="entry name" value="Winged helix' DNA-binding domain"/>
    <property type="match status" value="1"/>
</dbReference>
<dbReference type="AlphaFoldDB" id="A0A3R9PR67"/>
<name>A0A3R9PR67_9CREN</name>
<dbReference type="Gene3D" id="1.10.10.10">
    <property type="entry name" value="Winged helix-like DNA-binding domain superfamily/Winged helix DNA-binding domain"/>
    <property type="match status" value="1"/>
</dbReference>
<dbReference type="PANTHER" id="PTHR38431">
    <property type="entry name" value="BLL2305 PROTEIN"/>
    <property type="match status" value="1"/>
</dbReference>
<comment type="caution">
    <text evidence="2">The sequence shown here is derived from an EMBL/GenBank/DDBJ whole genome shotgun (WGS) entry which is preliminary data.</text>
</comment>
<dbReference type="InterPro" id="IPR024370">
    <property type="entry name" value="PBP_domain"/>
</dbReference>
<proteinExistence type="predicted"/>